<proteinExistence type="predicted"/>
<dbReference type="Proteomes" id="UP000006038">
    <property type="component" value="Chromosome 10"/>
</dbReference>
<evidence type="ECO:0000313" key="1">
    <source>
        <dbReference type="EnsemblPlants" id="OB10G15640.1"/>
    </source>
</evidence>
<sequence>MTNRKMICGNFGIITDEMLTVDILVVDGPIPVQYESSGNIFTITLTQIVIRPQSKHDHRNAYVYCRKMQMQHYGSSADKMQIQQQSAAVHHRGSSAEVDKIQQSALRRRAVQMQQQSALCRRGRADRWQLMELDEGGATAGAG</sequence>
<reference evidence="1" key="1">
    <citation type="journal article" date="2013" name="Nat. Commun.">
        <title>Whole-genome sequencing of Oryza brachyantha reveals mechanisms underlying Oryza genome evolution.</title>
        <authorList>
            <person name="Chen J."/>
            <person name="Huang Q."/>
            <person name="Gao D."/>
            <person name="Wang J."/>
            <person name="Lang Y."/>
            <person name="Liu T."/>
            <person name="Li B."/>
            <person name="Bai Z."/>
            <person name="Luis Goicoechea J."/>
            <person name="Liang C."/>
            <person name="Chen C."/>
            <person name="Zhang W."/>
            <person name="Sun S."/>
            <person name="Liao Y."/>
            <person name="Zhang X."/>
            <person name="Yang L."/>
            <person name="Song C."/>
            <person name="Wang M."/>
            <person name="Shi J."/>
            <person name="Liu G."/>
            <person name="Liu J."/>
            <person name="Zhou H."/>
            <person name="Zhou W."/>
            <person name="Yu Q."/>
            <person name="An N."/>
            <person name="Chen Y."/>
            <person name="Cai Q."/>
            <person name="Wang B."/>
            <person name="Liu B."/>
            <person name="Min J."/>
            <person name="Huang Y."/>
            <person name="Wu H."/>
            <person name="Li Z."/>
            <person name="Zhang Y."/>
            <person name="Yin Y."/>
            <person name="Song W."/>
            <person name="Jiang J."/>
            <person name="Jackson S.A."/>
            <person name="Wing R.A."/>
            <person name="Wang J."/>
            <person name="Chen M."/>
        </authorList>
    </citation>
    <scope>NUCLEOTIDE SEQUENCE [LARGE SCALE GENOMIC DNA]</scope>
    <source>
        <strain evidence="1">cv. IRGC 101232</strain>
    </source>
</reference>
<accession>J3N216</accession>
<dbReference type="HOGENOM" id="CLU_1809178_0_0_1"/>
<reference evidence="1" key="2">
    <citation type="submission" date="2013-04" db="UniProtKB">
        <authorList>
            <consortium name="EnsemblPlants"/>
        </authorList>
    </citation>
    <scope>IDENTIFICATION</scope>
</reference>
<organism evidence="1">
    <name type="scientific">Oryza brachyantha</name>
    <name type="common">malo sina</name>
    <dbReference type="NCBI Taxonomy" id="4533"/>
    <lineage>
        <taxon>Eukaryota</taxon>
        <taxon>Viridiplantae</taxon>
        <taxon>Streptophyta</taxon>
        <taxon>Embryophyta</taxon>
        <taxon>Tracheophyta</taxon>
        <taxon>Spermatophyta</taxon>
        <taxon>Magnoliopsida</taxon>
        <taxon>Liliopsida</taxon>
        <taxon>Poales</taxon>
        <taxon>Poaceae</taxon>
        <taxon>BOP clade</taxon>
        <taxon>Oryzoideae</taxon>
        <taxon>Oryzeae</taxon>
        <taxon>Oryzinae</taxon>
        <taxon>Oryza</taxon>
    </lineage>
</organism>
<dbReference type="Gramene" id="OB10G15640.1">
    <property type="protein sequence ID" value="OB10G15640.1"/>
    <property type="gene ID" value="OB10G15640"/>
</dbReference>
<keyword evidence="2" id="KW-1185">Reference proteome</keyword>
<name>J3N216_ORYBR</name>
<protein>
    <submittedName>
        <fullName evidence="1">Uncharacterized protein</fullName>
    </submittedName>
</protein>
<evidence type="ECO:0000313" key="2">
    <source>
        <dbReference type="Proteomes" id="UP000006038"/>
    </source>
</evidence>
<dbReference type="EnsemblPlants" id="OB10G15640.1">
    <property type="protein sequence ID" value="OB10G15640.1"/>
    <property type="gene ID" value="OB10G15640"/>
</dbReference>
<dbReference type="AlphaFoldDB" id="J3N216"/>